<proteinExistence type="predicted"/>
<sequence length="126" mass="13769">MNPDSNPHDRPTRGRPRYAFFHGTDLVCSHPGVESHSAHLGGRADVGDSDNTGDRRTGRGGRCRGGGSPAPRRRQLTTPLHLITEPESGPPREEQRLRGAFRRQSAPDTPGRPRRPRAPGQVLQTA</sequence>
<dbReference type="EMBL" id="PUIO01000058">
    <property type="protein sequence ID" value="PQP17307.1"/>
    <property type="molecule type" value="Genomic_DNA"/>
</dbReference>
<dbReference type="Pfam" id="PF19950">
    <property type="entry name" value="DUF6412"/>
    <property type="match status" value="1"/>
</dbReference>
<name>A0A2S8IRB9_RHOOP</name>
<reference evidence="3" key="1">
    <citation type="submission" date="2018-02" db="EMBL/GenBank/DDBJ databases">
        <title>Draft genome sequencing of Rhodococcus opacus KU647198.</title>
        <authorList>
            <person name="Zheng B.-X."/>
        </authorList>
    </citation>
    <scope>NUCLEOTIDE SEQUENCE [LARGE SCALE GENOMIC DNA]</scope>
    <source>
        <strain evidence="3">04-OD7</strain>
    </source>
</reference>
<dbReference type="Proteomes" id="UP000239290">
    <property type="component" value="Unassembled WGS sequence"/>
</dbReference>
<organism evidence="2 3">
    <name type="scientific">Rhodococcus opacus</name>
    <name type="common">Nocardia opaca</name>
    <dbReference type="NCBI Taxonomy" id="37919"/>
    <lineage>
        <taxon>Bacteria</taxon>
        <taxon>Bacillati</taxon>
        <taxon>Actinomycetota</taxon>
        <taxon>Actinomycetes</taxon>
        <taxon>Mycobacteriales</taxon>
        <taxon>Nocardiaceae</taxon>
        <taxon>Rhodococcus</taxon>
    </lineage>
</organism>
<evidence type="ECO:0000256" key="1">
    <source>
        <dbReference type="SAM" id="MobiDB-lite"/>
    </source>
</evidence>
<comment type="caution">
    <text evidence="2">The sequence shown here is derived from an EMBL/GenBank/DDBJ whole genome shotgun (WGS) entry which is preliminary data.</text>
</comment>
<protein>
    <submittedName>
        <fullName evidence="2">Uncharacterized protein</fullName>
    </submittedName>
</protein>
<evidence type="ECO:0000313" key="3">
    <source>
        <dbReference type="Proteomes" id="UP000239290"/>
    </source>
</evidence>
<accession>A0A2S8IRB9</accession>
<evidence type="ECO:0000313" key="2">
    <source>
        <dbReference type="EMBL" id="PQP17307.1"/>
    </source>
</evidence>
<dbReference type="AlphaFoldDB" id="A0A2S8IRB9"/>
<gene>
    <name evidence="2" type="ORF">C5613_34940</name>
</gene>
<dbReference type="InterPro" id="IPR045635">
    <property type="entry name" value="DUF6412"/>
</dbReference>
<feature type="region of interest" description="Disordered" evidence="1">
    <location>
        <begin position="27"/>
        <end position="126"/>
    </location>
</feature>